<keyword evidence="1" id="KW-1133">Transmembrane helix</keyword>
<keyword evidence="1" id="KW-0472">Membrane</keyword>
<comment type="caution">
    <text evidence="3">The sequence shown here is derived from an EMBL/GenBank/DDBJ whole genome shotgun (WGS) entry which is preliminary data.</text>
</comment>
<feature type="transmembrane region" description="Helical" evidence="1">
    <location>
        <begin position="59"/>
        <end position="85"/>
    </location>
</feature>
<evidence type="ECO:0000313" key="3">
    <source>
        <dbReference type="EMBL" id="PIP69304.1"/>
    </source>
</evidence>
<feature type="domain" description="CAAX prenyl protease 2/Lysostaphin resistance protein A-like" evidence="2">
    <location>
        <begin position="109"/>
        <end position="206"/>
    </location>
</feature>
<evidence type="ECO:0000256" key="1">
    <source>
        <dbReference type="SAM" id="Phobius"/>
    </source>
</evidence>
<feature type="transmembrane region" description="Helical" evidence="1">
    <location>
        <begin position="135"/>
        <end position="158"/>
    </location>
</feature>
<evidence type="ECO:0000259" key="2">
    <source>
        <dbReference type="Pfam" id="PF02517"/>
    </source>
</evidence>
<sequence>MKKKNNVPVMELMGIFSALGTLGLLALISWKAGVFRMVINELKLLISGEFQEISKNHTSFVMMFLVIFVVVILNIIYSFCLLTLISKILGKSGKHTASETLKERGSKYLFFSFFAEASAEELVARWFFLRLLTKITFLSGTVAFYVLFLIGNSLWALIHLSNYKKREDRKILRVLPQFIGGIFYTYIFLKYGLLATVLEHVVFNIILLSTYLVLPKLKIRVL</sequence>
<organism evidence="3 4">
    <name type="scientific">Candidatus Nomurabacteria bacterium CG22_combo_CG10-13_8_21_14_all_32_8</name>
    <dbReference type="NCBI Taxonomy" id="1974732"/>
    <lineage>
        <taxon>Bacteria</taxon>
        <taxon>Candidatus Nomuraibacteriota</taxon>
    </lineage>
</organism>
<dbReference type="InterPro" id="IPR003675">
    <property type="entry name" value="Rce1/LyrA-like_dom"/>
</dbReference>
<evidence type="ECO:0000313" key="4">
    <source>
        <dbReference type="Proteomes" id="UP000229176"/>
    </source>
</evidence>
<proteinExistence type="predicted"/>
<feature type="transmembrane region" description="Helical" evidence="1">
    <location>
        <begin position="170"/>
        <end position="187"/>
    </location>
</feature>
<dbReference type="Proteomes" id="UP000229176">
    <property type="component" value="Unassembled WGS sequence"/>
</dbReference>
<reference evidence="3 4" key="1">
    <citation type="submission" date="2017-09" db="EMBL/GenBank/DDBJ databases">
        <title>Depth-based differentiation of microbial function through sediment-hosted aquifers and enrichment of novel symbionts in the deep terrestrial subsurface.</title>
        <authorList>
            <person name="Probst A.J."/>
            <person name="Ladd B."/>
            <person name="Jarett J.K."/>
            <person name="Geller-Mcgrath D.E."/>
            <person name="Sieber C.M."/>
            <person name="Emerson J.B."/>
            <person name="Anantharaman K."/>
            <person name="Thomas B.C."/>
            <person name="Malmstrom R."/>
            <person name="Stieglmeier M."/>
            <person name="Klingl A."/>
            <person name="Woyke T."/>
            <person name="Ryan C.M."/>
            <person name="Banfield J.F."/>
        </authorList>
    </citation>
    <scope>NUCLEOTIDE SEQUENCE [LARGE SCALE GENOMIC DNA]</scope>
    <source>
        <strain evidence="3">CG22_combo_CG10-13_8_21_14_all_32_8</strain>
    </source>
</reference>
<dbReference type="AlphaFoldDB" id="A0A2H0CHD4"/>
<protein>
    <recommendedName>
        <fullName evidence="2">CAAX prenyl protease 2/Lysostaphin resistance protein A-like domain-containing protein</fullName>
    </recommendedName>
</protein>
<gene>
    <name evidence="3" type="ORF">COW91_00220</name>
</gene>
<dbReference type="GO" id="GO:0004175">
    <property type="term" value="F:endopeptidase activity"/>
    <property type="evidence" value="ECO:0007669"/>
    <property type="project" value="UniProtKB-ARBA"/>
</dbReference>
<keyword evidence="1" id="KW-0812">Transmembrane</keyword>
<dbReference type="GO" id="GO:0080120">
    <property type="term" value="P:CAAX-box protein maturation"/>
    <property type="evidence" value="ECO:0007669"/>
    <property type="project" value="UniProtKB-ARBA"/>
</dbReference>
<accession>A0A2H0CHD4</accession>
<feature type="transmembrane region" description="Helical" evidence="1">
    <location>
        <begin position="12"/>
        <end position="39"/>
    </location>
</feature>
<feature type="transmembrane region" description="Helical" evidence="1">
    <location>
        <begin position="193"/>
        <end position="214"/>
    </location>
</feature>
<dbReference type="EMBL" id="PCTI01000001">
    <property type="protein sequence ID" value="PIP69304.1"/>
    <property type="molecule type" value="Genomic_DNA"/>
</dbReference>
<name>A0A2H0CHD4_9BACT</name>
<dbReference type="Pfam" id="PF02517">
    <property type="entry name" value="Rce1-like"/>
    <property type="match status" value="1"/>
</dbReference>